<comment type="caution">
    <text evidence="1">The sequence shown here is derived from an EMBL/GenBank/DDBJ whole genome shotgun (WGS) entry which is preliminary data.</text>
</comment>
<accession>A0ACC1WVN2</accession>
<proteinExistence type="predicted"/>
<name>A0ACC1WVN2_MELAZ</name>
<gene>
    <name evidence="1" type="ORF">OWV82_022534</name>
</gene>
<protein>
    <submittedName>
        <fullName evidence="1">Uncharacterized protein</fullName>
    </submittedName>
</protein>
<dbReference type="EMBL" id="CM051406">
    <property type="protein sequence ID" value="KAJ4702484.1"/>
    <property type="molecule type" value="Genomic_DNA"/>
</dbReference>
<organism evidence="1 2">
    <name type="scientific">Melia azedarach</name>
    <name type="common">Chinaberry tree</name>
    <dbReference type="NCBI Taxonomy" id="155640"/>
    <lineage>
        <taxon>Eukaryota</taxon>
        <taxon>Viridiplantae</taxon>
        <taxon>Streptophyta</taxon>
        <taxon>Embryophyta</taxon>
        <taxon>Tracheophyta</taxon>
        <taxon>Spermatophyta</taxon>
        <taxon>Magnoliopsida</taxon>
        <taxon>eudicotyledons</taxon>
        <taxon>Gunneridae</taxon>
        <taxon>Pentapetalae</taxon>
        <taxon>rosids</taxon>
        <taxon>malvids</taxon>
        <taxon>Sapindales</taxon>
        <taxon>Meliaceae</taxon>
        <taxon>Melia</taxon>
    </lineage>
</organism>
<evidence type="ECO:0000313" key="2">
    <source>
        <dbReference type="Proteomes" id="UP001164539"/>
    </source>
</evidence>
<reference evidence="1 2" key="1">
    <citation type="journal article" date="2023" name="Science">
        <title>Complex scaffold remodeling in plant triterpene biosynthesis.</title>
        <authorList>
            <person name="De La Pena R."/>
            <person name="Hodgson H."/>
            <person name="Liu J.C."/>
            <person name="Stephenson M.J."/>
            <person name="Martin A.C."/>
            <person name="Owen C."/>
            <person name="Harkess A."/>
            <person name="Leebens-Mack J."/>
            <person name="Jimenez L.E."/>
            <person name="Osbourn A."/>
            <person name="Sattely E.S."/>
        </authorList>
    </citation>
    <scope>NUCLEOTIDE SEQUENCE [LARGE SCALE GENOMIC DNA]</scope>
    <source>
        <strain evidence="2">cv. JPN11</strain>
        <tissue evidence="1">Leaf</tissue>
    </source>
</reference>
<evidence type="ECO:0000313" key="1">
    <source>
        <dbReference type="EMBL" id="KAJ4702484.1"/>
    </source>
</evidence>
<keyword evidence="2" id="KW-1185">Reference proteome</keyword>
<dbReference type="Proteomes" id="UP001164539">
    <property type="component" value="Chromosome 13"/>
</dbReference>
<sequence>MDEKKLADSFRWEFNNLYPLSQECCIYRVPHSKRRLNPDDYTPKIVSIGPFHHGKEELQAMEDQKIRYLQQFLQRTKVSIEDFLAFIKGKEPKLLKCYAETVKLGSYDFVRMVLLDAVFLVELLLRGCNPNFITNDDRIFRKPWMINQMWSDFWLLENQLPLFILNDLFNLAKTSMYEDSYVGHSLVTISGWFRKDVLNYFLMEENLLEIYFSEAQHFLDLLRLCLQPSQRRVKKELIAQNMPSAMELHQAGVKFKLGSTRKLLDVTFNKGILEIPLLTVYENTERFYRNVLVFESMHVNTHYFNDYVLLMSYLVNSTKDEELLIQNGVIGHRNSERLSSVFHNLRKDCGWACSFQYACLVEVLQNHCRSPWNRRKAILRQNYFNSPWASISIIAAVILLLLTFIQTTCSIIAL</sequence>